<sequence>MTFACYTALVFGFETDAGDNTKRVLWIVMTIVVLLRFTDVLYWRVKLKNTEYNFNAAITRFSMGLYVTGVIWALYPLLLYAKMTTAELAATMVILAAMSGGAASVLAPRKSLVIFYVSSLLLPISSCALLDNETTFVVLGLLGVFFWVNILIVAFGNHRFYSDTLLLREHSNYLVAQMRKERQELADVNEILRQTNARLDDANANLEHQVETRTADIVHLSNRDSLTSLLNRNGFLKHLNDLLNAAQSSSTNLALLFIDLDGFKQVNDSLGHKIGDLVLSEIASRLTHYCETDHLARWGGDEFVAVLPYATVDTAKAVANAIRGGVKVPIVAAENQVTLDATIGIAVYPHHGNDALSLIQQADLTMYDQKRKVRGSVGVFDEELHEKIKIEQQMHEDLRHAIGNGELCVYYQPILCAVDKKVTSVEALLRWDRNGTRVSPVIFIPLAERIGLMPEIGTWVLNRACIDASQWSFPQPVSLSVNVSINQLLGGDFIHSLKQVLDSTKLTPSSLSLEITESVFAKNETVVANQLQAIKQLGVKISIDDFGTGYSSLHRLQSMPCDFIKIDRSFVQNTDEGSGTIVRATMLIAQEFGCKTIAEGIETHEQVERLTGLGVDYLQGFLYSKPMCANDFITWYNEN</sequence>
<dbReference type="SUPFAM" id="SSF141868">
    <property type="entry name" value="EAL domain-like"/>
    <property type="match status" value="1"/>
</dbReference>
<dbReference type="AlphaFoldDB" id="A0A7X5RLF7"/>
<dbReference type="CDD" id="cd01949">
    <property type="entry name" value="GGDEF"/>
    <property type="match status" value="1"/>
</dbReference>
<feature type="transmembrane region" description="Helical" evidence="2">
    <location>
        <begin position="24"/>
        <end position="43"/>
    </location>
</feature>
<dbReference type="PROSITE" id="PS50887">
    <property type="entry name" value="GGDEF"/>
    <property type="match status" value="1"/>
</dbReference>
<dbReference type="CDD" id="cd01948">
    <property type="entry name" value="EAL"/>
    <property type="match status" value="1"/>
</dbReference>
<organism evidence="5 6">
    <name type="scientific">Alteromonas profundi</name>
    <dbReference type="NCBI Taxonomy" id="2696062"/>
    <lineage>
        <taxon>Bacteria</taxon>
        <taxon>Pseudomonadati</taxon>
        <taxon>Pseudomonadota</taxon>
        <taxon>Gammaproteobacteria</taxon>
        <taxon>Alteromonadales</taxon>
        <taxon>Alteromonadaceae</taxon>
        <taxon>Alteromonas/Salinimonas group</taxon>
        <taxon>Alteromonas</taxon>
    </lineage>
</organism>
<evidence type="ECO:0000313" key="5">
    <source>
        <dbReference type="EMBL" id="NDV91380.1"/>
    </source>
</evidence>
<keyword evidence="2" id="KW-0472">Membrane</keyword>
<name>A0A7X5RLF7_9ALTE</name>
<dbReference type="NCBIfam" id="TIGR00254">
    <property type="entry name" value="GGDEF"/>
    <property type="match status" value="1"/>
</dbReference>
<keyword evidence="1" id="KW-0175">Coiled coil</keyword>
<protein>
    <submittedName>
        <fullName evidence="5">EAL domain-containing protein</fullName>
    </submittedName>
</protein>
<keyword evidence="2" id="KW-0812">Transmembrane</keyword>
<evidence type="ECO:0000256" key="1">
    <source>
        <dbReference type="SAM" id="Coils"/>
    </source>
</evidence>
<dbReference type="PROSITE" id="PS50883">
    <property type="entry name" value="EAL"/>
    <property type="match status" value="1"/>
</dbReference>
<dbReference type="InterPro" id="IPR052155">
    <property type="entry name" value="Biofilm_reg_signaling"/>
</dbReference>
<dbReference type="Proteomes" id="UP000470213">
    <property type="component" value="Unassembled WGS sequence"/>
</dbReference>
<evidence type="ECO:0000313" key="6">
    <source>
        <dbReference type="Proteomes" id="UP000470213"/>
    </source>
</evidence>
<evidence type="ECO:0000259" key="4">
    <source>
        <dbReference type="PROSITE" id="PS50887"/>
    </source>
</evidence>
<dbReference type="Gene3D" id="3.20.20.450">
    <property type="entry name" value="EAL domain"/>
    <property type="match status" value="1"/>
</dbReference>
<dbReference type="Gene3D" id="3.30.70.270">
    <property type="match status" value="1"/>
</dbReference>
<dbReference type="SUPFAM" id="SSF55073">
    <property type="entry name" value="Nucleotide cyclase"/>
    <property type="match status" value="1"/>
</dbReference>
<dbReference type="Pfam" id="PF00563">
    <property type="entry name" value="EAL"/>
    <property type="match status" value="1"/>
</dbReference>
<feature type="transmembrane region" description="Helical" evidence="2">
    <location>
        <begin position="63"/>
        <end position="81"/>
    </location>
</feature>
<dbReference type="InterPro" id="IPR043128">
    <property type="entry name" value="Rev_trsase/Diguanyl_cyclase"/>
</dbReference>
<dbReference type="InterPro" id="IPR000160">
    <property type="entry name" value="GGDEF_dom"/>
</dbReference>
<proteinExistence type="predicted"/>
<feature type="transmembrane region" description="Helical" evidence="2">
    <location>
        <begin position="113"/>
        <end position="130"/>
    </location>
</feature>
<dbReference type="Pfam" id="PF00990">
    <property type="entry name" value="GGDEF"/>
    <property type="match status" value="1"/>
</dbReference>
<gene>
    <name evidence="5" type="ORF">GTH32_09330</name>
</gene>
<feature type="transmembrane region" description="Helical" evidence="2">
    <location>
        <begin position="137"/>
        <end position="156"/>
    </location>
</feature>
<accession>A0A7X5RLF7</accession>
<dbReference type="InterPro" id="IPR029787">
    <property type="entry name" value="Nucleotide_cyclase"/>
</dbReference>
<dbReference type="EMBL" id="JAAAWN010000010">
    <property type="protein sequence ID" value="NDV91380.1"/>
    <property type="molecule type" value="Genomic_DNA"/>
</dbReference>
<dbReference type="SMART" id="SM00052">
    <property type="entry name" value="EAL"/>
    <property type="match status" value="1"/>
</dbReference>
<dbReference type="InterPro" id="IPR001633">
    <property type="entry name" value="EAL_dom"/>
</dbReference>
<dbReference type="InterPro" id="IPR035919">
    <property type="entry name" value="EAL_sf"/>
</dbReference>
<feature type="domain" description="GGDEF" evidence="4">
    <location>
        <begin position="251"/>
        <end position="382"/>
    </location>
</feature>
<evidence type="ECO:0000259" key="3">
    <source>
        <dbReference type="PROSITE" id="PS50883"/>
    </source>
</evidence>
<keyword evidence="2" id="KW-1133">Transmembrane helix</keyword>
<feature type="domain" description="EAL" evidence="3">
    <location>
        <begin position="391"/>
        <end position="639"/>
    </location>
</feature>
<dbReference type="PANTHER" id="PTHR44757:SF2">
    <property type="entry name" value="BIOFILM ARCHITECTURE MAINTENANCE PROTEIN MBAA"/>
    <property type="match status" value="1"/>
</dbReference>
<dbReference type="PANTHER" id="PTHR44757">
    <property type="entry name" value="DIGUANYLATE CYCLASE DGCP"/>
    <property type="match status" value="1"/>
</dbReference>
<feature type="coiled-coil region" evidence="1">
    <location>
        <begin position="175"/>
        <end position="212"/>
    </location>
</feature>
<dbReference type="SMART" id="SM00267">
    <property type="entry name" value="GGDEF"/>
    <property type="match status" value="1"/>
</dbReference>
<comment type="caution">
    <text evidence="5">The sequence shown here is derived from an EMBL/GenBank/DDBJ whole genome shotgun (WGS) entry which is preliminary data.</text>
</comment>
<evidence type="ECO:0000256" key="2">
    <source>
        <dbReference type="SAM" id="Phobius"/>
    </source>
</evidence>
<reference evidence="5 6" key="1">
    <citation type="submission" date="2020-01" db="EMBL/GenBank/DDBJ databases">
        <authorList>
            <person name="Chen J."/>
            <person name="Zhu S."/>
            <person name="Yang J."/>
        </authorList>
    </citation>
    <scope>NUCLEOTIDE SEQUENCE [LARGE SCALE GENOMIC DNA]</scope>
    <source>
        <strain evidence="5 6">345S023</strain>
    </source>
</reference>
<feature type="transmembrane region" description="Helical" evidence="2">
    <location>
        <begin position="88"/>
        <end position="107"/>
    </location>
</feature>
<keyword evidence="6" id="KW-1185">Reference proteome</keyword>